<feature type="region of interest" description="Disordered" evidence="1">
    <location>
        <begin position="1"/>
        <end position="46"/>
    </location>
</feature>
<evidence type="ECO:0000313" key="3">
    <source>
        <dbReference type="Proteomes" id="UP000015241"/>
    </source>
</evidence>
<feature type="compositionally biased region" description="Basic residues" evidence="1">
    <location>
        <begin position="34"/>
        <end position="43"/>
    </location>
</feature>
<feature type="region of interest" description="Disordered" evidence="1">
    <location>
        <begin position="244"/>
        <end position="263"/>
    </location>
</feature>
<feature type="region of interest" description="Disordered" evidence="1">
    <location>
        <begin position="69"/>
        <end position="106"/>
    </location>
</feature>
<dbReference type="EMBL" id="KE504225">
    <property type="protein sequence ID" value="EPS94685.1"/>
    <property type="molecule type" value="Genomic_DNA"/>
</dbReference>
<feature type="compositionally biased region" description="Low complexity" evidence="1">
    <location>
        <begin position="371"/>
        <end position="380"/>
    </location>
</feature>
<name>S8EYV3_FOMSC</name>
<feature type="compositionally biased region" description="Low complexity" evidence="1">
    <location>
        <begin position="339"/>
        <end position="356"/>
    </location>
</feature>
<accession>S8EYV3</accession>
<protein>
    <submittedName>
        <fullName evidence="2">Uncharacterized protein</fullName>
    </submittedName>
</protein>
<feature type="compositionally biased region" description="Polar residues" evidence="1">
    <location>
        <begin position="1"/>
        <end position="21"/>
    </location>
</feature>
<reference evidence="2 3" key="1">
    <citation type="journal article" date="2012" name="Science">
        <title>The Paleozoic origin of enzymatic lignin decomposition reconstructed from 31 fungal genomes.</title>
        <authorList>
            <person name="Floudas D."/>
            <person name="Binder M."/>
            <person name="Riley R."/>
            <person name="Barry K."/>
            <person name="Blanchette R.A."/>
            <person name="Henrissat B."/>
            <person name="Martinez A.T."/>
            <person name="Otillar R."/>
            <person name="Spatafora J.W."/>
            <person name="Yadav J.S."/>
            <person name="Aerts A."/>
            <person name="Benoit I."/>
            <person name="Boyd A."/>
            <person name="Carlson A."/>
            <person name="Copeland A."/>
            <person name="Coutinho P.M."/>
            <person name="de Vries R.P."/>
            <person name="Ferreira P."/>
            <person name="Findley K."/>
            <person name="Foster B."/>
            <person name="Gaskell J."/>
            <person name="Glotzer D."/>
            <person name="Gorecki P."/>
            <person name="Heitman J."/>
            <person name="Hesse C."/>
            <person name="Hori C."/>
            <person name="Igarashi K."/>
            <person name="Jurgens J.A."/>
            <person name="Kallen N."/>
            <person name="Kersten P."/>
            <person name="Kohler A."/>
            <person name="Kuees U."/>
            <person name="Kumar T.K.A."/>
            <person name="Kuo A."/>
            <person name="LaButti K."/>
            <person name="Larrondo L.F."/>
            <person name="Lindquist E."/>
            <person name="Ling A."/>
            <person name="Lombard V."/>
            <person name="Lucas S."/>
            <person name="Lundell T."/>
            <person name="Martin R."/>
            <person name="McLaughlin D.J."/>
            <person name="Morgenstern I."/>
            <person name="Morin E."/>
            <person name="Murat C."/>
            <person name="Nagy L.G."/>
            <person name="Nolan M."/>
            <person name="Ohm R.A."/>
            <person name="Patyshakuliyeva A."/>
            <person name="Rokas A."/>
            <person name="Ruiz-Duenas F.J."/>
            <person name="Sabat G."/>
            <person name="Salamov A."/>
            <person name="Samejima M."/>
            <person name="Schmutz J."/>
            <person name="Slot J.C."/>
            <person name="St John F."/>
            <person name="Stenlid J."/>
            <person name="Sun H."/>
            <person name="Sun S."/>
            <person name="Syed K."/>
            <person name="Tsang A."/>
            <person name="Wiebenga A."/>
            <person name="Young D."/>
            <person name="Pisabarro A."/>
            <person name="Eastwood D.C."/>
            <person name="Martin F."/>
            <person name="Cullen D."/>
            <person name="Grigoriev I.V."/>
            <person name="Hibbett D.S."/>
        </authorList>
    </citation>
    <scope>NUCLEOTIDE SEQUENCE</scope>
    <source>
        <strain evidence="3">FP-58527</strain>
    </source>
</reference>
<organism evidence="2 3">
    <name type="scientific">Fomitopsis schrenkii</name>
    <name type="common">Brown rot fungus</name>
    <dbReference type="NCBI Taxonomy" id="2126942"/>
    <lineage>
        <taxon>Eukaryota</taxon>
        <taxon>Fungi</taxon>
        <taxon>Dikarya</taxon>
        <taxon>Basidiomycota</taxon>
        <taxon>Agaricomycotina</taxon>
        <taxon>Agaricomycetes</taxon>
        <taxon>Polyporales</taxon>
        <taxon>Fomitopsis</taxon>
    </lineage>
</organism>
<keyword evidence="3" id="KW-1185">Reference proteome</keyword>
<feature type="compositionally biased region" description="Low complexity" evidence="1">
    <location>
        <begin position="78"/>
        <end position="89"/>
    </location>
</feature>
<dbReference type="Proteomes" id="UP000015241">
    <property type="component" value="Unassembled WGS sequence"/>
</dbReference>
<dbReference type="InParanoid" id="S8EYV3"/>
<feature type="compositionally biased region" description="Pro residues" evidence="1">
    <location>
        <begin position="323"/>
        <end position="338"/>
    </location>
</feature>
<feature type="region of interest" description="Disordered" evidence="1">
    <location>
        <begin position="317"/>
        <end position="390"/>
    </location>
</feature>
<dbReference type="AlphaFoldDB" id="S8EYV3"/>
<evidence type="ECO:0000256" key="1">
    <source>
        <dbReference type="SAM" id="MobiDB-lite"/>
    </source>
</evidence>
<dbReference type="HOGENOM" id="CLU_657270_0_0_1"/>
<gene>
    <name evidence="2" type="ORF">FOMPIDRAFT_1019869</name>
</gene>
<proteinExistence type="predicted"/>
<evidence type="ECO:0000313" key="2">
    <source>
        <dbReference type="EMBL" id="EPS94685.1"/>
    </source>
</evidence>
<sequence>MSSLVLPRSQPSIAFTSSSQLLPRDERSLPPSPRIRHAPHHRPTNSLLYAPASSCLDVTPTPTGLLWGLAGKGSPTQRSSSVSLRLASSTDANPSGRNLPPRLPKDRNLLINLSGSLSDLPDLSAPGLPEIPAVSRNPSSMSLRRLASNRPTLQRKVDMPPVPIFPSASRLAVTPIISPLPLSLCQFSLAYSKTRTSRASPVTPIDQIMPTTPLSPPPMPVTATSLSKFKLRNPLPSIRLRRADYTPDYPQGSSPVSPLGMPSPLFSGDPLSAKPIPLAPSCSLFSSASSAAPTTHTGATLEQDRVASQALLKTVQSSVNSCRPPPQIILRPRAPPPLRLSLPRRLSYNRSGFTSSSGGGTPSPLRPELASPVVIGSQPGSGPPGLPKSLRLVQDVGTPGTPNVHADQPKMVELGSYF</sequence>
<dbReference type="OrthoDB" id="10647984at2759"/>